<dbReference type="Proteomes" id="UP001163823">
    <property type="component" value="Chromosome 3"/>
</dbReference>
<keyword evidence="1" id="KW-0732">Signal</keyword>
<dbReference type="AlphaFoldDB" id="A0AAD7Q4G0"/>
<protein>
    <recommendedName>
        <fullName evidence="4">Secreted protein</fullName>
    </recommendedName>
</protein>
<reference evidence="2" key="1">
    <citation type="journal article" date="2023" name="Science">
        <title>Elucidation of the pathway for biosynthesis of saponin adjuvants from the soapbark tree.</title>
        <authorList>
            <person name="Reed J."/>
            <person name="Orme A."/>
            <person name="El-Demerdash A."/>
            <person name="Owen C."/>
            <person name="Martin L.B.B."/>
            <person name="Misra R.C."/>
            <person name="Kikuchi S."/>
            <person name="Rejzek M."/>
            <person name="Martin A.C."/>
            <person name="Harkess A."/>
            <person name="Leebens-Mack J."/>
            <person name="Louveau T."/>
            <person name="Stephenson M.J."/>
            <person name="Osbourn A."/>
        </authorList>
    </citation>
    <scope>NUCLEOTIDE SEQUENCE</scope>
    <source>
        <strain evidence="2">S10</strain>
    </source>
</reference>
<keyword evidence="3" id="KW-1185">Reference proteome</keyword>
<dbReference type="EMBL" id="JARAOO010000003">
    <property type="protein sequence ID" value="KAJ7974703.1"/>
    <property type="molecule type" value="Genomic_DNA"/>
</dbReference>
<organism evidence="2 3">
    <name type="scientific">Quillaja saponaria</name>
    <name type="common">Soap bark tree</name>
    <dbReference type="NCBI Taxonomy" id="32244"/>
    <lineage>
        <taxon>Eukaryota</taxon>
        <taxon>Viridiplantae</taxon>
        <taxon>Streptophyta</taxon>
        <taxon>Embryophyta</taxon>
        <taxon>Tracheophyta</taxon>
        <taxon>Spermatophyta</taxon>
        <taxon>Magnoliopsida</taxon>
        <taxon>eudicotyledons</taxon>
        <taxon>Gunneridae</taxon>
        <taxon>Pentapetalae</taxon>
        <taxon>rosids</taxon>
        <taxon>fabids</taxon>
        <taxon>Fabales</taxon>
        <taxon>Quillajaceae</taxon>
        <taxon>Quillaja</taxon>
    </lineage>
</organism>
<evidence type="ECO:0000256" key="1">
    <source>
        <dbReference type="SAM" id="SignalP"/>
    </source>
</evidence>
<feature type="chain" id="PRO_5042100926" description="Secreted protein" evidence="1">
    <location>
        <begin position="25"/>
        <end position="70"/>
    </location>
</feature>
<name>A0AAD7Q4G0_QUISA</name>
<gene>
    <name evidence="2" type="ORF">O6P43_004736</name>
</gene>
<evidence type="ECO:0008006" key="4">
    <source>
        <dbReference type="Google" id="ProtNLM"/>
    </source>
</evidence>
<dbReference type="KEGG" id="qsa:O6P43_004736"/>
<feature type="signal peptide" evidence="1">
    <location>
        <begin position="1"/>
        <end position="24"/>
    </location>
</feature>
<sequence length="70" mass="8155">MKLGLVLKMVICFFLLNQCHHTYTARTRVSGVKGLENEQQVNGQVQLPGWLYEDYSVTRRRQPVHNKLDP</sequence>
<evidence type="ECO:0000313" key="3">
    <source>
        <dbReference type="Proteomes" id="UP001163823"/>
    </source>
</evidence>
<evidence type="ECO:0000313" key="2">
    <source>
        <dbReference type="EMBL" id="KAJ7974703.1"/>
    </source>
</evidence>
<proteinExistence type="predicted"/>
<comment type="caution">
    <text evidence="2">The sequence shown here is derived from an EMBL/GenBank/DDBJ whole genome shotgun (WGS) entry which is preliminary data.</text>
</comment>
<accession>A0AAD7Q4G0</accession>